<sequence>MENHDPITQRIGNFSVCMDVIDGDLQIRVYPVGADGQTWDYPVDTFDVRAADCSLDGNGEPDDDRRAVKHFNDETGGAS</sequence>
<protein>
    <submittedName>
        <fullName evidence="2">Uncharacterized protein</fullName>
    </submittedName>
</protein>
<name>A0ABV7DB73_9HYPH</name>
<evidence type="ECO:0000313" key="2">
    <source>
        <dbReference type="EMBL" id="MFC3071587.1"/>
    </source>
</evidence>
<organism evidence="2 3">
    <name type="scientific">Shinella pollutisoli</name>
    <dbReference type="NCBI Taxonomy" id="2250594"/>
    <lineage>
        <taxon>Bacteria</taxon>
        <taxon>Pseudomonadati</taxon>
        <taxon>Pseudomonadota</taxon>
        <taxon>Alphaproteobacteria</taxon>
        <taxon>Hyphomicrobiales</taxon>
        <taxon>Rhizobiaceae</taxon>
        <taxon>Shinella</taxon>
    </lineage>
</organism>
<evidence type="ECO:0000313" key="3">
    <source>
        <dbReference type="Proteomes" id="UP001595377"/>
    </source>
</evidence>
<comment type="caution">
    <text evidence="2">The sequence shown here is derived from an EMBL/GenBank/DDBJ whole genome shotgun (WGS) entry which is preliminary data.</text>
</comment>
<feature type="region of interest" description="Disordered" evidence="1">
    <location>
        <begin position="54"/>
        <end position="79"/>
    </location>
</feature>
<accession>A0ABV7DB73</accession>
<gene>
    <name evidence="2" type="ORF">ACFOHH_00545</name>
</gene>
<feature type="compositionally biased region" description="Basic and acidic residues" evidence="1">
    <location>
        <begin position="63"/>
        <end position="73"/>
    </location>
</feature>
<dbReference type="RefSeq" id="WP_257315969.1">
    <property type="nucleotide sequence ID" value="NZ_JANFDG010000016.1"/>
</dbReference>
<reference evidence="3" key="1">
    <citation type="journal article" date="2019" name="Int. J. Syst. Evol. Microbiol.">
        <title>The Global Catalogue of Microorganisms (GCM) 10K type strain sequencing project: providing services to taxonomists for standard genome sequencing and annotation.</title>
        <authorList>
            <consortium name="The Broad Institute Genomics Platform"/>
            <consortium name="The Broad Institute Genome Sequencing Center for Infectious Disease"/>
            <person name="Wu L."/>
            <person name="Ma J."/>
        </authorList>
    </citation>
    <scope>NUCLEOTIDE SEQUENCE [LARGE SCALE GENOMIC DNA]</scope>
    <source>
        <strain evidence="3">KCTC 52677</strain>
    </source>
</reference>
<evidence type="ECO:0000256" key="1">
    <source>
        <dbReference type="SAM" id="MobiDB-lite"/>
    </source>
</evidence>
<proteinExistence type="predicted"/>
<dbReference type="EMBL" id="JBHRSP010000001">
    <property type="protein sequence ID" value="MFC3071587.1"/>
    <property type="molecule type" value="Genomic_DNA"/>
</dbReference>
<dbReference type="Proteomes" id="UP001595377">
    <property type="component" value="Unassembled WGS sequence"/>
</dbReference>
<keyword evidence="3" id="KW-1185">Reference proteome</keyword>